<organism evidence="2 3">
    <name type="scientific">Nocardioides malaquae</name>
    <dbReference type="NCBI Taxonomy" id="2773426"/>
    <lineage>
        <taxon>Bacteria</taxon>
        <taxon>Bacillati</taxon>
        <taxon>Actinomycetota</taxon>
        <taxon>Actinomycetes</taxon>
        <taxon>Propionibacteriales</taxon>
        <taxon>Nocardioidaceae</taxon>
        <taxon>Nocardioides</taxon>
    </lineage>
</organism>
<evidence type="ECO:0000313" key="3">
    <source>
        <dbReference type="Proteomes" id="UP000756387"/>
    </source>
</evidence>
<reference evidence="2 3" key="1">
    <citation type="submission" date="2020-10" db="EMBL/GenBank/DDBJ databases">
        <title>Nocardioides sp. isolated from sludge.</title>
        <authorList>
            <person name="Zhang X."/>
        </authorList>
    </citation>
    <scope>NUCLEOTIDE SEQUENCE [LARGE SCALE GENOMIC DNA]</scope>
    <source>
        <strain evidence="2 3">Y6</strain>
    </source>
</reference>
<dbReference type="EMBL" id="JADCSA010000004">
    <property type="protein sequence ID" value="MBE7324046.1"/>
    <property type="molecule type" value="Genomic_DNA"/>
</dbReference>
<keyword evidence="3" id="KW-1185">Reference proteome</keyword>
<dbReference type="RefSeq" id="WP_193637385.1">
    <property type="nucleotide sequence ID" value="NZ_JADCSA010000004.1"/>
</dbReference>
<feature type="region of interest" description="Disordered" evidence="1">
    <location>
        <begin position="73"/>
        <end position="94"/>
    </location>
</feature>
<evidence type="ECO:0000256" key="1">
    <source>
        <dbReference type="SAM" id="MobiDB-lite"/>
    </source>
</evidence>
<dbReference type="Proteomes" id="UP000756387">
    <property type="component" value="Unassembled WGS sequence"/>
</dbReference>
<comment type="caution">
    <text evidence="2">The sequence shown here is derived from an EMBL/GenBank/DDBJ whole genome shotgun (WGS) entry which is preliminary data.</text>
</comment>
<sequence>MAGRSARVADVVTGAEEVSAQRWVARHLGAAVFGTGPAYAWARRPSAVGQVLAGLALTGLVWAVPPVVDVVRGQATDRSTPVEGTAPDAERRPE</sequence>
<accession>A0ABR9RR65</accession>
<proteinExistence type="predicted"/>
<gene>
    <name evidence="2" type="ORF">IEQ44_05215</name>
</gene>
<name>A0ABR9RR65_9ACTN</name>
<protein>
    <submittedName>
        <fullName evidence="2">Uncharacterized protein</fullName>
    </submittedName>
</protein>
<evidence type="ECO:0000313" key="2">
    <source>
        <dbReference type="EMBL" id="MBE7324046.1"/>
    </source>
</evidence>